<dbReference type="Gene3D" id="3.90.1150.10">
    <property type="entry name" value="Aspartate Aminotransferase, domain 1"/>
    <property type="match status" value="1"/>
</dbReference>
<evidence type="ECO:0000256" key="1">
    <source>
        <dbReference type="ARBA" id="ARBA00007441"/>
    </source>
</evidence>
<dbReference type="PRINTS" id="PR00753">
    <property type="entry name" value="ACCSYNTHASE"/>
</dbReference>
<comment type="similarity">
    <text evidence="1">Belongs to the class-I pyridoxal-phosphate-dependent aminotransferase family.</text>
</comment>
<gene>
    <name evidence="4" type="ORF">HK105_200227</name>
</gene>
<feature type="domain" description="Aminotransferase class I/classII large" evidence="3">
    <location>
        <begin position="38"/>
        <end position="402"/>
    </location>
</feature>
<sequence length="413" mass="46144">MSLPLSKLAEASFLIDQPLIAGIRRYLSNPYSENNPTGVINLGTAENQLMQPELLPKLNELSAALVSPEMLSYGLFHGSNDLFAAFLNRHLNPVVPIDPAEEVTIQSGCTSTVNNIIQALTNPGDGVLIPTPYYGGFDFDTRMYAQAKIVEVPTSRESDFTVTVADLDAAMIRASEQGVAVKVFLLANPQNPQGTIIGKEHLLELLQWCADKQIHAIVDEIYALSIFGDKEFVSVLSIPELPDPTNTHVLWGISKDLALNGFRMGVCITRHKSLQVAMRNFCLMTNISSVSDRLMTRLLSDTEWMDWFVAENKKRLRAQYERTTVLLDSLGIKYLASDSTFFIYMDLHHMLDPTIADKTEAESKLWKDMMDRGVVLSPGFAFHNPEPGWFRLVFTLEWKKLELGIQRAFGNSA</sequence>
<dbReference type="Gene3D" id="3.40.640.10">
    <property type="entry name" value="Type I PLP-dependent aspartate aminotransferase-like (Major domain)"/>
    <property type="match status" value="1"/>
</dbReference>
<keyword evidence="2" id="KW-0663">Pyridoxal phosphate</keyword>
<evidence type="ECO:0000313" key="5">
    <source>
        <dbReference type="Proteomes" id="UP001527925"/>
    </source>
</evidence>
<dbReference type="SUPFAM" id="SSF53383">
    <property type="entry name" value="PLP-dependent transferases"/>
    <property type="match status" value="1"/>
</dbReference>
<dbReference type="Proteomes" id="UP001527925">
    <property type="component" value="Unassembled WGS sequence"/>
</dbReference>
<dbReference type="Pfam" id="PF00155">
    <property type="entry name" value="Aminotran_1_2"/>
    <property type="match status" value="1"/>
</dbReference>
<dbReference type="PANTHER" id="PTHR43795">
    <property type="entry name" value="BIFUNCTIONAL ASPARTATE AMINOTRANSFERASE AND GLUTAMATE/ASPARTATE-PREPHENATE AMINOTRANSFERASE-RELATED"/>
    <property type="match status" value="1"/>
</dbReference>
<dbReference type="InterPro" id="IPR050478">
    <property type="entry name" value="Ethylene_sulfur-biosynth"/>
</dbReference>
<dbReference type="InterPro" id="IPR015424">
    <property type="entry name" value="PyrdxlP-dep_Trfase"/>
</dbReference>
<comment type="caution">
    <text evidence="4">The sequence shown here is derived from an EMBL/GenBank/DDBJ whole genome shotgun (WGS) entry which is preliminary data.</text>
</comment>
<keyword evidence="5" id="KW-1185">Reference proteome</keyword>
<dbReference type="EMBL" id="JADGIZ020000001">
    <property type="protein sequence ID" value="KAL2920161.1"/>
    <property type="molecule type" value="Genomic_DNA"/>
</dbReference>
<accession>A0ABR4NL20</accession>
<protein>
    <recommendedName>
        <fullName evidence="3">Aminotransferase class I/classII large domain-containing protein</fullName>
    </recommendedName>
</protein>
<dbReference type="PANTHER" id="PTHR43795:SF39">
    <property type="entry name" value="AMINOTRANSFERASE CLASS I_CLASSII DOMAIN-CONTAINING PROTEIN"/>
    <property type="match status" value="1"/>
</dbReference>
<organism evidence="4 5">
    <name type="scientific">Polyrhizophydium stewartii</name>
    <dbReference type="NCBI Taxonomy" id="2732419"/>
    <lineage>
        <taxon>Eukaryota</taxon>
        <taxon>Fungi</taxon>
        <taxon>Fungi incertae sedis</taxon>
        <taxon>Chytridiomycota</taxon>
        <taxon>Chytridiomycota incertae sedis</taxon>
        <taxon>Chytridiomycetes</taxon>
        <taxon>Rhizophydiales</taxon>
        <taxon>Rhizophydiales incertae sedis</taxon>
        <taxon>Polyrhizophydium</taxon>
    </lineage>
</organism>
<dbReference type="PROSITE" id="PS00105">
    <property type="entry name" value="AA_TRANSFER_CLASS_1"/>
    <property type="match status" value="1"/>
</dbReference>
<reference evidence="4 5" key="1">
    <citation type="submission" date="2023-09" db="EMBL/GenBank/DDBJ databases">
        <title>Pangenome analysis of Batrachochytrium dendrobatidis and related Chytrids.</title>
        <authorList>
            <person name="Yacoub M.N."/>
            <person name="Stajich J.E."/>
            <person name="James T.Y."/>
        </authorList>
    </citation>
    <scope>NUCLEOTIDE SEQUENCE [LARGE SCALE GENOMIC DNA]</scope>
    <source>
        <strain evidence="4 5">JEL0888</strain>
    </source>
</reference>
<dbReference type="CDD" id="cd00609">
    <property type="entry name" value="AAT_like"/>
    <property type="match status" value="1"/>
</dbReference>
<dbReference type="InterPro" id="IPR004839">
    <property type="entry name" value="Aminotransferase_I/II_large"/>
</dbReference>
<dbReference type="InterPro" id="IPR015422">
    <property type="entry name" value="PyrdxlP-dep_Trfase_small"/>
</dbReference>
<dbReference type="InterPro" id="IPR004838">
    <property type="entry name" value="NHTrfase_class1_PyrdxlP-BS"/>
</dbReference>
<name>A0ABR4NL20_9FUNG</name>
<evidence type="ECO:0000256" key="2">
    <source>
        <dbReference type="ARBA" id="ARBA00022898"/>
    </source>
</evidence>
<dbReference type="InterPro" id="IPR015421">
    <property type="entry name" value="PyrdxlP-dep_Trfase_major"/>
</dbReference>
<evidence type="ECO:0000259" key="3">
    <source>
        <dbReference type="Pfam" id="PF00155"/>
    </source>
</evidence>
<proteinExistence type="inferred from homology"/>
<evidence type="ECO:0000313" key="4">
    <source>
        <dbReference type="EMBL" id="KAL2920161.1"/>
    </source>
</evidence>